<sequence>MVDSWTNTKCLNNAELIKIAFERSETILKAVQGFQSPGISSFNRNKLSEACFSPSEFTGKKIEEELKMERDYF</sequence>
<reference evidence="1 2" key="1">
    <citation type="submission" date="2021-06" db="EMBL/GenBank/DDBJ databases">
        <title>Caerostris extrusa draft genome.</title>
        <authorList>
            <person name="Kono N."/>
            <person name="Arakawa K."/>
        </authorList>
    </citation>
    <scope>NUCLEOTIDE SEQUENCE [LARGE SCALE GENOMIC DNA]</scope>
</reference>
<dbReference type="EMBL" id="BPLR01016064">
    <property type="protein sequence ID" value="GIY80956.1"/>
    <property type="molecule type" value="Genomic_DNA"/>
</dbReference>
<dbReference type="AlphaFoldDB" id="A0AAV4WG54"/>
<keyword evidence="2" id="KW-1185">Reference proteome</keyword>
<organism evidence="1 2">
    <name type="scientific">Caerostris extrusa</name>
    <name type="common">Bark spider</name>
    <name type="synonym">Caerostris bankana</name>
    <dbReference type="NCBI Taxonomy" id="172846"/>
    <lineage>
        <taxon>Eukaryota</taxon>
        <taxon>Metazoa</taxon>
        <taxon>Ecdysozoa</taxon>
        <taxon>Arthropoda</taxon>
        <taxon>Chelicerata</taxon>
        <taxon>Arachnida</taxon>
        <taxon>Araneae</taxon>
        <taxon>Araneomorphae</taxon>
        <taxon>Entelegynae</taxon>
        <taxon>Araneoidea</taxon>
        <taxon>Araneidae</taxon>
        <taxon>Caerostris</taxon>
    </lineage>
</organism>
<proteinExistence type="predicted"/>
<comment type="caution">
    <text evidence="1">The sequence shown here is derived from an EMBL/GenBank/DDBJ whole genome shotgun (WGS) entry which is preliminary data.</text>
</comment>
<evidence type="ECO:0000313" key="2">
    <source>
        <dbReference type="Proteomes" id="UP001054945"/>
    </source>
</evidence>
<dbReference type="Proteomes" id="UP001054945">
    <property type="component" value="Unassembled WGS sequence"/>
</dbReference>
<accession>A0AAV4WG54</accession>
<gene>
    <name evidence="1" type="ORF">CEXT_95661</name>
</gene>
<protein>
    <submittedName>
        <fullName evidence="1">Uncharacterized protein</fullName>
    </submittedName>
</protein>
<evidence type="ECO:0000313" key="1">
    <source>
        <dbReference type="EMBL" id="GIY80956.1"/>
    </source>
</evidence>
<name>A0AAV4WG54_CAEEX</name>